<evidence type="ECO:0000256" key="1">
    <source>
        <dbReference type="ARBA" id="ARBA00007870"/>
    </source>
</evidence>
<dbReference type="NCBIfam" id="TIGR00745">
    <property type="entry name" value="apbA_panE"/>
    <property type="match status" value="1"/>
</dbReference>
<dbReference type="Pfam" id="PF08546">
    <property type="entry name" value="ApbA_C"/>
    <property type="match status" value="1"/>
</dbReference>
<keyword evidence="5" id="KW-0472">Membrane</keyword>
<dbReference type="InterPro" id="IPR003710">
    <property type="entry name" value="ApbA"/>
</dbReference>
<dbReference type="InterPro" id="IPR013332">
    <property type="entry name" value="KPR_N"/>
</dbReference>
<comment type="catalytic activity">
    <reaction evidence="4">
        <text>(R)-pantoate + NADP(+) = 2-dehydropantoate + NADPH + H(+)</text>
        <dbReference type="Rhea" id="RHEA:16233"/>
        <dbReference type="ChEBI" id="CHEBI:11561"/>
        <dbReference type="ChEBI" id="CHEBI:15378"/>
        <dbReference type="ChEBI" id="CHEBI:15980"/>
        <dbReference type="ChEBI" id="CHEBI:57783"/>
        <dbReference type="ChEBI" id="CHEBI:58349"/>
        <dbReference type="EC" id="1.1.1.169"/>
    </reaction>
</comment>
<keyword evidence="5" id="KW-1133">Transmembrane helix</keyword>
<dbReference type="Gene3D" id="3.40.50.720">
    <property type="entry name" value="NAD(P)-binding Rossmann-like Domain"/>
    <property type="match status" value="1"/>
</dbReference>
<name>A0ABR0EQ22_ZASCE</name>
<dbReference type="PANTHER" id="PTHR21708:SF40">
    <property type="entry name" value="REDUCTASE FAMILY PROTEIN, PUTATIVE (AFU_ORTHOLOGUE AFUA_2G14497)-RELATED"/>
    <property type="match status" value="1"/>
</dbReference>
<evidence type="ECO:0000256" key="5">
    <source>
        <dbReference type="SAM" id="Phobius"/>
    </source>
</evidence>
<dbReference type="EMBL" id="JAXOVC010000004">
    <property type="protein sequence ID" value="KAK4503250.1"/>
    <property type="molecule type" value="Genomic_DNA"/>
</dbReference>
<evidence type="ECO:0000313" key="8">
    <source>
        <dbReference type="EMBL" id="KAK4503250.1"/>
    </source>
</evidence>
<dbReference type="InterPro" id="IPR013328">
    <property type="entry name" value="6PGD_dom2"/>
</dbReference>
<evidence type="ECO:0000256" key="2">
    <source>
        <dbReference type="ARBA" id="ARBA00022857"/>
    </source>
</evidence>
<comment type="caution">
    <text evidence="8">The sequence shown here is derived from an EMBL/GenBank/DDBJ whole genome shotgun (WGS) entry which is preliminary data.</text>
</comment>
<dbReference type="InterPro" id="IPR036291">
    <property type="entry name" value="NAD(P)-bd_dom_sf"/>
</dbReference>
<evidence type="ECO:0000256" key="3">
    <source>
        <dbReference type="ARBA" id="ARBA00023002"/>
    </source>
</evidence>
<keyword evidence="5" id="KW-0812">Transmembrane</keyword>
<keyword evidence="3 4" id="KW-0560">Oxidoreductase</keyword>
<evidence type="ECO:0000259" key="7">
    <source>
        <dbReference type="Pfam" id="PF08546"/>
    </source>
</evidence>
<comment type="similarity">
    <text evidence="1 4">Belongs to the ketopantoate reductase family.</text>
</comment>
<dbReference type="InterPro" id="IPR013752">
    <property type="entry name" value="KPA_reductase"/>
</dbReference>
<accession>A0ABR0EQ22</accession>
<dbReference type="SUPFAM" id="SSF51735">
    <property type="entry name" value="NAD(P)-binding Rossmann-fold domains"/>
    <property type="match status" value="1"/>
</dbReference>
<dbReference type="Pfam" id="PF02558">
    <property type="entry name" value="ApbA"/>
    <property type="match status" value="1"/>
</dbReference>
<dbReference type="Proteomes" id="UP001305779">
    <property type="component" value="Unassembled WGS sequence"/>
</dbReference>
<evidence type="ECO:0000313" key="9">
    <source>
        <dbReference type="Proteomes" id="UP001305779"/>
    </source>
</evidence>
<evidence type="ECO:0000256" key="4">
    <source>
        <dbReference type="RuleBase" id="RU362068"/>
    </source>
</evidence>
<keyword evidence="9" id="KW-1185">Reference proteome</keyword>
<gene>
    <name evidence="8" type="ORF">PRZ48_006678</name>
</gene>
<dbReference type="InterPro" id="IPR008927">
    <property type="entry name" value="6-PGluconate_DH-like_C_sf"/>
</dbReference>
<dbReference type="EC" id="1.1.1.169" evidence="4"/>
<dbReference type="PANTHER" id="PTHR21708">
    <property type="entry name" value="PROBABLE 2-DEHYDROPANTOATE 2-REDUCTASE"/>
    <property type="match status" value="1"/>
</dbReference>
<protein>
    <recommendedName>
        <fullName evidence="4">2-dehydropantoate 2-reductase</fullName>
        <ecNumber evidence="4">1.1.1.169</ecNumber>
    </recommendedName>
    <alternativeName>
        <fullName evidence="4">Ketopantoate reductase</fullName>
    </alternativeName>
</protein>
<reference evidence="8 9" key="1">
    <citation type="journal article" date="2023" name="G3 (Bethesda)">
        <title>A chromosome-level genome assembly of Zasmidium syzygii isolated from banana leaves.</title>
        <authorList>
            <person name="van Westerhoven A.C."/>
            <person name="Mehrabi R."/>
            <person name="Talebi R."/>
            <person name="Steentjes M.B.F."/>
            <person name="Corcolon B."/>
            <person name="Chong P.A."/>
            <person name="Kema G.H.J."/>
            <person name="Seidl M.F."/>
        </authorList>
    </citation>
    <scope>NUCLEOTIDE SEQUENCE [LARGE SCALE GENOMIC DNA]</scope>
    <source>
        <strain evidence="8 9">P124</strain>
    </source>
</reference>
<evidence type="ECO:0000259" key="6">
    <source>
        <dbReference type="Pfam" id="PF02558"/>
    </source>
</evidence>
<keyword evidence="2 4" id="KW-0521">NADP</keyword>
<proteinExistence type="inferred from homology"/>
<organism evidence="8 9">
    <name type="scientific">Zasmidium cellare</name>
    <name type="common">Wine cellar mold</name>
    <name type="synonym">Racodium cellare</name>
    <dbReference type="NCBI Taxonomy" id="395010"/>
    <lineage>
        <taxon>Eukaryota</taxon>
        <taxon>Fungi</taxon>
        <taxon>Dikarya</taxon>
        <taxon>Ascomycota</taxon>
        <taxon>Pezizomycotina</taxon>
        <taxon>Dothideomycetes</taxon>
        <taxon>Dothideomycetidae</taxon>
        <taxon>Mycosphaerellales</taxon>
        <taxon>Mycosphaerellaceae</taxon>
        <taxon>Zasmidium</taxon>
    </lineage>
</organism>
<comment type="function">
    <text evidence="4">Catalyzes the NADPH-dependent reduction of ketopantoate into pantoic acid.</text>
</comment>
<dbReference type="InterPro" id="IPR051402">
    <property type="entry name" value="KPR-Related"/>
</dbReference>
<sequence length="329" mass="35995">MPTSNEGEKINVLLFGLGAIGGFYAYILSKNPNVSLSVIARSNYDAVKQNGLQIQSALHGTHTVPITAVYKSPSNIKTTFDFIVFAHKAINPSSIPPLFKTCVSDSTTFVIIQNGVGNEDPFRETFPDNSIISCVTWTGAVQNTPGIIEHGKNEDMQIGLFPNPNIDEGVENQRLSTFAHLLTTGGTKFNLEENIQVKRWEKVIWNAAWNPLTTLTLTSVQSYLHTSPAALATAKTLMSEVLLIAQTLGIPLPSNLPEQLIQKVLDMPQEVYSSMYQDRKEGRALEKEVILGVPLRRAGELGLGERVPVLRAIWSLVDAVDRGITGAKL</sequence>
<feature type="domain" description="Ketopantoate reductase C-terminal" evidence="7">
    <location>
        <begin position="194"/>
        <end position="320"/>
    </location>
</feature>
<feature type="domain" description="Ketopantoate reductase N-terminal" evidence="6">
    <location>
        <begin position="13"/>
        <end position="162"/>
    </location>
</feature>
<dbReference type="Gene3D" id="1.10.1040.10">
    <property type="entry name" value="N-(1-d-carboxylethyl)-l-norvaline Dehydrogenase, domain 2"/>
    <property type="match status" value="1"/>
</dbReference>
<dbReference type="SUPFAM" id="SSF48179">
    <property type="entry name" value="6-phosphogluconate dehydrogenase C-terminal domain-like"/>
    <property type="match status" value="1"/>
</dbReference>
<feature type="transmembrane region" description="Helical" evidence="5">
    <location>
        <begin position="12"/>
        <end position="29"/>
    </location>
</feature>